<evidence type="ECO:0000259" key="1">
    <source>
        <dbReference type="Pfam" id="PF01636"/>
    </source>
</evidence>
<dbReference type="Pfam" id="PF01636">
    <property type="entry name" value="APH"/>
    <property type="match status" value="1"/>
</dbReference>
<sequence>MSSDIITSSTEINEITKGFSHDKKYVVNGQYLVRIFPQGEEEKRKEEFNCIQTLSNYSQFVPKTYEFGHLADNEFSYMILEFLPGDDAESVLPQLSGDEQYEAGFLAGKELKKLHQLHAPESTIDWFTQKKKKSDNYLEELQTVPVDDRLKELLATYIKQHEHLMRNRPNTFQHDDFHPSNLLIHNKVFSGIIDFQRMDWGDPLHDLTKIGFFSKRISVEFSRGVLEGYHSEEGISEVFWELYSLYSAMHIVSAIVWGLRMSQEQFETLLGYSLDVLADHDDFKQTIPKWYKNK</sequence>
<proteinExistence type="predicted"/>
<dbReference type="PANTHER" id="PTHR41283:SF1">
    <property type="entry name" value="AMINOGLYCOSIDE PHOSPHOTRANSFERASE DOMAIN-CONTAINING PROTEIN"/>
    <property type="match status" value="1"/>
</dbReference>
<feature type="domain" description="Aminoglycoside phosphotransferase" evidence="1">
    <location>
        <begin position="12"/>
        <end position="233"/>
    </location>
</feature>
<dbReference type="Gene3D" id="3.90.1200.10">
    <property type="match status" value="1"/>
</dbReference>
<dbReference type="InterPro" id="IPR002575">
    <property type="entry name" value="Aminoglycoside_PTrfase"/>
</dbReference>
<accession>A0A4Q0VY47</accession>
<name>A0A4Q0VY47_9BACI</name>
<dbReference type="InterPro" id="IPR011009">
    <property type="entry name" value="Kinase-like_dom_sf"/>
</dbReference>
<keyword evidence="2" id="KW-0808">Transferase</keyword>
<dbReference type="OrthoDB" id="334783at2"/>
<organism evidence="2 3">
    <name type="scientific">Anaerobacillus alkaliphilus</name>
    <dbReference type="NCBI Taxonomy" id="1548597"/>
    <lineage>
        <taxon>Bacteria</taxon>
        <taxon>Bacillati</taxon>
        <taxon>Bacillota</taxon>
        <taxon>Bacilli</taxon>
        <taxon>Bacillales</taxon>
        <taxon>Bacillaceae</taxon>
        <taxon>Anaerobacillus</taxon>
    </lineage>
</organism>
<keyword evidence="3" id="KW-1185">Reference proteome</keyword>
<reference evidence="2 3" key="1">
    <citation type="journal article" date="2019" name="Int. J. Syst. Evol. Microbiol.">
        <title>Anaerobacillus alkaliphilus sp. nov., a novel alkaliphilic and moderately halophilic bacterium.</title>
        <authorList>
            <person name="Borsodi A.K."/>
            <person name="Aszalos J.M."/>
            <person name="Bihari P."/>
            <person name="Nagy I."/>
            <person name="Schumann P."/>
            <person name="Sproer C."/>
            <person name="Kovacs A.L."/>
            <person name="Boka K."/>
            <person name="Dobosy P."/>
            <person name="Ovari M."/>
            <person name="Szili-Kovacs T."/>
            <person name="Toth E."/>
        </authorList>
    </citation>
    <scope>NUCLEOTIDE SEQUENCE [LARGE SCALE GENOMIC DNA]</scope>
    <source>
        <strain evidence="2 3">B16-10</strain>
    </source>
</reference>
<dbReference type="AlphaFoldDB" id="A0A4Q0VY47"/>
<dbReference type="PANTHER" id="PTHR41283">
    <property type="entry name" value="AMINOGLYCOSIDE PHOSPHOTRANSFERASE"/>
    <property type="match status" value="1"/>
</dbReference>
<dbReference type="SUPFAM" id="SSF56112">
    <property type="entry name" value="Protein kinase-like (PK-like)"/>
    <property type="match status" value="1"/>
</dbReference>
<gene>
    <name evidence="2" type="ORF">DS745_02140</name>
</gene>
<comment type="caution">
    <text evidence="2">The sequence shown here is derived from an EMBL/GenBank/DDBJ whole genome shotgun (WGS) entry which is preliminary data.</text>
</comment>
<evidence type="ECO:0000313" key="3">
    <source>
        <dbReference type="Proteomes" id="UP000290649"/>
    </source>
</evidence>
<protein>
    <submittedName>
        <fullName evidence="2">Aminoglycoside phosphotransferase family protein</fullName>
    </submittedName>
</protein>
<dbReference type="EMBL" id="QOUX01000001">
    <property type="protein sequence ID" value="RXJ04634.1"/>
    <property type="molecule type" value="Genomic_DNA"/>
</dbReference>
<dbReference type="Proteomes" id="UP000290649">
    <property type="component" value="Unassembled WGS sequence"/>
</dbReference>
<evidence type="ECO:0000313" key="2">
    <source>
        <dbReference type="EMBL" id="RXJ04634.1"/>
    </source>
</evidence>
<dbReference type="InterPro" id="IPR016259">
    <property type="entry name" value="Hygromycin-B_Kinase"/>
</dbReference>
<dbReference type="PIRSF" id="PIRSF000707">
    <property type="entry name" value="Hygromycin-B_kinase"/>
    <property type="match status" value="1"/>
</dbReference>
<dbReference type="GO" id="GO:0016740">
    <property type="term" value="F:transferase activity"/>
    <property type="evidence" value="ECO:0007669"/>
    <property type="project" value="UniProtKB-KW"/>
</dbReference>